<dbReference type="InterPro" id="IPR039608">
    <property type="entry name" value="VQ_1/10"/>
</dbReference>
<dbReference type="AlphaFoldDB" id="A0A8B8NT23"/>
<proteinExistence type="predicted"/>
<gene>
    <name evidence="4" type="primary">LOC115737604</name>
</gene>
<feature type="domain" description="VQ" evidence="2">
    <location>
        <begin position="14"/>
        <end position="39"/>
    </location>
</feature>
<dbReference type="Pfam" id="PF05678">
    <property type="entry name" value="VQ"/>
    <property type="match status" value="1"/>
</dbReference>
<dbReference type="RefSeq" id="XP_030525660.1">
    <property type="nucleotide sequence ID" value="XM_030669800.2"/>
</dbReference>
<dbReference type="Proteomes" id="UP000827889">
    <property type="component" value="Chromosome 2"/>
</dbReference>
<evidence type="ECO:0000256" key="1">
    <source>
        <dbReference type="SAM" id="MobiDB-lite"/>
    </source>
</evidence>
<dbReference type="InterPro" id="IPR008889">
    <property type="entry name" value="VQ"/>
</dbReference>
<reference evidence="3" key="1">
    <citation type="submission" date="2025-05" db="UniProtKB">
        <authorList>
            <consortium name="RefSeq"/>
        </authorList>
    </citation>
    <scope>NUCLEOTIDE SEQUENCE [LARGE SCALE GENOMIC DNA]</scope>
</reference>
<accession>A0A8B8NT23</accession>
<organism evidence="3 4">
    <name type="scientific">Rhodamnia argentea</name>
    <dbReference type="NCBI Taxonomy" id="178133"/>
    <lineage>
        <taxon>Eukaryota</taxon>
        <taxon>Viridiplantae</taxon>
        <taxon>Streptophyta</taxon>
        <taxon>Embryophyta</taxon>
        <taxon>Tracheophyta</taxon>
        <taxon>Spermatophyta</taxon>
        <taxon>Magnoliopsida</taxon>
        <taxon>eudicotyledons</taxon>
        <taxon>Gunneridae</taxon>
        <taxon>Pentapetalae</taxon>
        <taxon>rosids</taxon>
        <taxon>malvids</taxon>
        <taxon>Myrtales</taxon>
        <taxon>Myrtaceae</taxon>
        <taxon>Myrtoideae</taxon>
        <taxon>Myrteae</taxon>
        <taxon>Australasian group</taxon>
        <taxon>Rhodamnia</taxon>
    </lineage>
</organism>
<dbReference type="OrthoDB" id="691083at2759"/>
<evidence type="ECO:0000313" key="4">
    <source>
        <dbReference type="RefSeq" id="XP_030525660.1"/>
    </source>
</evidence>
<feature type="compositionally biased region" description="Gly residues" evidence="1">
    <location>
        <begin position="53"/>
        <end position="63"/>
    </location>
</feature>
<protein>
    <submittedName>
        <fullName evidence="4">VQ motif-containing protein 10</fullName>
    </submittedName>
</protein>
<dbReference type="PANTHER" id="PTHR34777:SF25">
    <property type="entry name" value="VQ DOMAIN-CONTAINING PROTEIN"/>
    <property type="match status" value="1"/>
</dbReference>
<dbReference type="GeneID" id="115737604"/>
<name>A0A8B8NT23_9MYRT</name>
<dbReference type="PANTHER" id="PTHR34777">
    <property type="entry name" value="VQ MOTIF-CONTAINING PROTEIN 10"/>
    <property type="match status" value="1"/>
</dbReference>
<keyword evidence="3" id="KW-1185">Reference proteome</keyword>
<evidence type="ECO:0000313" key="3">
    <source>
        <dbReference type="Proteomes" id="UP000827889"/>
    </source>
</evidence>
<dbReference type="KEGG" id="rarg:115737604"/>
<reference evidence="4" key="2">
    <citation type="submission" date="2025-08" db="UniProtKB">
        <authorList>
            <consortium name="RefSeq"/>
        </authorList>
    </citation>
    <scope>IDENTIFICATION</scope>
    <source>
        <tissue evidence="4">Leaf</tissue>
    </source>
</reference>
<sequence>MTDQKGQEGIKVVIINTQYVQTDPKSFKSVVQKLTGKDSKVPGSPDAKSCTAGTGGARSGVGDIGGMSRNLPFKYDLDRMLKEMPPVREFNDLWSN</sequence>
<feature type="region of interest" description="Disordered" evidence="1">
    <location>
        <begin position="36"/>
        <end position="63"/>
    </location>
</feature>
<evidence type="ECO:0000259" key="2">
    <source>
        <dbReference type="Pfam" id="PF05678"/>
    </source>
</evidence>